<evidence type="ECO:0000256" key="2">
    <source>
        <dbReference type="ARBA" id="ARBA00022980"/>
    </source>
</evidence>
<dbReference type="Proteomes" id="UP000006718">
    <property type="component" value="Chromosome 20"/>
</dbReference>
<dbReference type="SUPFAM" id="SSF56047">
    <property type="entry name" value="Ribosomal protein S8"/>
    <property type="match status" value="1"/>
</dbReference>
<sequence>MSSVCPMRSEGRGGCREGRPTDISSLRGVPSRCGRRAGLGWRSPWKVPCGHRDGIPETMAEGDNRSTNLLAAETASLEEQLQGWGEVMLMADKVLRWERAWFPPAIMGVVSLVFLTTEQQQRFHEICSNLVKTRRRAVGWWKRLFTLKEEKPKMYFMTMIVSLAAVAWVGQQVHNLLLTYLIATMVRMNVLADALKSINNAEKRGKRQVLIRPCSKVIVRFLTVMMKHGYIGEFEIIDDHRAGKIVVNLTGRLNKCGVISPRFDVQLKDLEKWQNNLLPSRQFGFIVLTTSAGIMDHEEARRKHTGGKILGFFF</sequence>
<dbReference type="SMR" id="F7HIR1"/>
<evidence type="ECO:0000256" key="1">
    <source>
        <dbReference type="ARBA" id="ARBA00006471"/>
    </source>
</evidence>
<accession>F7HIR1</accession>
<dbReference type="VEuPathDB" id="HostDB:ENSMMUG00000005593"/>
<feature type="region of interest" description="Disordered" evidence="8">
    <location>
        <begin position="1"/>
        <end position="22"/>
    </location>
</feature>
<comment type="function">
    <text evidence="6">Component of the small ribosomal subunit. Part of the small subunit (SSU) processome, first precursor of the small eukaryotic ribosomal subunit. During the assembly of the SSU processome in the nucleolus, many ribosome biogenesis factors, an RNA chaperone and ribosomal proteins associate with the nascent pre-rRNA and work in concert to generate RNA folding, modifications, rearrangements and cleavage as well as targeted degradation of pre-ribosomal RNA by the RNA exosome. Required for proper erythropoiesis.</text>
</comment>
<dbReference type="InterPro" id="IPR000630">
    <property type="entry name" value="Ribosomal_uS8"/>
</dbReference>
<dbReference type="HOGENOM" id="CLU_098428_1_1_1"/>
<evidence type="ECO:0000256" key="4">
    <source>
        <dbReference type="ARBA" id="ARBA00035258"/>
    </source>
</evidence>
<dbReference type="Ensembl" id="ENSMMUT00000008847.4">
    <property type="protein sequence ID" value="ENSMMUP00000008317.4"/>
    <property type="gene ID" value="ENSMMUG00000005593.4"/>
</dbReference>
<reference evidence="10" key="1">
    <citation type="journal article" date="2007" name="Science">
        <title>Evolutionary and biomedical insights from the rhesus macaque genome.</title>
        <authorList>
            <person name="Gibbs R.A."/>
            <person name="Rogers J."/>
            <person name="Katze M.G."/>
            <person name="Bumgarner R."/>
            <person name="Weinstock G.M."/>
            <person name="Mardis E.R."/>
            <person name="Remington K.A."/>
            <person name="Strausberg R.L."/>
            <person name="Venter J.C."/>
            <person name="Wilson R.K."/>
            <person name="Batzer M.A."/>
            <person name="Bustamante C.D."/>
            <person name="Eichler E.E."/>
            <person name="Hahn M.W."/>
            <person name="Hardison R.C."/>
            <person name="Makova K.D."/>
            <person name="Miller W."/>
            <person name="Milosavljevic A."/>
            <person name="Palermo R.E."/>
            <person name="Siepel A."/>
            <person name="Sikela J.M."/>
            <person name="Attaway T."/>
            <person name="Bell S."/>
            <person name="Bernard K.E."/>
            <person name="Buhay C.J."/>
            <person name="Chandrabose M.N."/>
            <person name="Dao M."/>
            <person name="Davis C."/>
            <person name="Delehaunty K.D."/>
            <person name="Ding Y."/>
            <person name="Dinh H.H."/>
            <person name="Dugan-Rocha S."/>
            <person name="Fulton L.A."/>
            <person name="Gabisi R.A."/>
            <person name="Garner T.T."/>
            <person name="Godfrey J."/>
            <person name="Hawes A.C."/>
            <person name="Hernandez J."/>
            <person name="Hines S."/>
            <person name="Holder M."/>
            <person name="Hume J."/>
            <person name="Jhangiani S.N."/>
            <person name="Joshi V."/>
            <person name="Khan Z.M."/>
            <person name="Kirkness E.F."/>
            <person name="Cree A."/>
            <person name="Fowler R.G."/>
            <person name="Lee S."/>
            <person name="Lewis L.R."/>
            <person name="Li Z."/>
            <person name="Liu Y.-S."/>
            <person name="Moore S.M."/>
            <person name="Muzny D."/>
            <person name="Nazareth L.V."/>
            <person name="Ngo D.N."/>
            <person name="Okwuonu G.O."/>
            <person name="Pai G."/>
            <person name="Parker D."/>
            <person name="Paul H.A."/>
            <person name="Pfannkoch C."/>
            <person name="Pohl C.S."/>
            <person name="Rogers Y.-H.C."/>
            <person name="Ruiz S.J."/>
            <person name="Sabo A."/>
            <person name="Santibanez J."/>
            <person name="Schneider B.W."/>
            <person name="Smith S.M."/>
            <person name="Sodergren E."/>
            <person name="Svatek A.F."/>
            <person name="Utterback T.R."/>
            <person name="Vattathil S."/>
            <person name="Warren W."/>
            <person name="White C.S."/>
            <person name="Chinwalla A.T."/>
            <person name="Feng Y."/>
            <person name="Halpern A.L."/>
            <person name="Hillier L.W."/>
            <person name="Huang X."/>
            <person name="Minx P."/>
            <person name="Nelson J.O."/>
            <person name="Pepin K.H."/>
            <person name="Qin X."/>
            <person name="Sutton G.G."/>
            <person name="Venter E."/>
            <person name="Walenz B.P."/>
            <person name="Wallis J.W."/>
            <person name="Worley K.C."/>
            <person name="Yang S.-P."/>
            <person name="Jones S.M."/>
            <person name="Marra M.A."/>
            <person name="Rocchi M."/>
            <person name="Schein J.E."/>
            <person name="Baertsch R."/>
            <person name="Clarke L."/>
            <person name="Csuros M."/>
            <person name="Glasscock J."/>
            <person name="Harris R.A."/>
            <person name="Havlak P."/>
            <person name="Jackson A.R."/>
            <person name="Jiang H."/>
            <person name="Liu Y."/>
            <person name="Messina D.N."/>
            <person name="Shen Y."/>
            <person name="Song H.X.-Z."/>
            <person name="Wylie T."/>
            <person name="Zhang L."/>
            <person name="Birney E."/>
            <person name="Han K."/>
            <person name="Konkel M.K."/>
            <person name="Lee J."/>
            <person name="Smit A.F.A."/>
            <person name="Ullmer B."/>
            <person name="Wang H."/>
            <person name="Xing J."/>
            <person name="Burhans R."/>
            <person name="Cheng Z."/>
            <person name="Karro J.E."/>
            <person name="Ma J."/>
            <person name="Raney B."/>
            <person name="She X."/>
            <person name="Cox M.J."/>
            <person name="Demuth J.P."/>
            <person name="Dumas L.J."/>
            <person name="Han S.-G."/>
            <person name="Hopkins J."/>
            <person name="Karimpour-Fard A."/>
            <person name="Kim Y.H."/>
            <person name="Pollack J.R."/>
            <person name="Vinar T."/>
            <person name="Addo-Quaye C."/>
            <person name="Degenhardt J."/>
            <person name="Denby A."/>
            <person name="Hubisz M.J."/>
            <person name="Indap A."/>
            <person name="Kosiol C."/>
            <person name="Lahn B.T."/>
            <person name="Lawson H.A."/>
            <person name="Marklein A."/>
            <person name="Nielsen R."/>
            <person name="Vallender E.J."/>
            <person name="Clark A.G."/>
            <person name="Ferguson B."/>
            <person name="Hernandez R.D."/>
            <person name="Hirani K."/>
            <person name="Kehrer-Sawatzki H."/>
            <person name="Kolb J."/>
            <person name="Patil S."/>
            <person name="Pu L.-L."/>
            <person name="Ren Y."/>
            <person name="Smith D.G."/>
            <person name="Wheeler D.A."/>
            <person name="Schenck I."/>
            <person name="Ball E.V."/>
            <person name="Chen R."/>
            <person name="Cooper D.N."/>
            <person name="Giardine B."/>
            <person name="Hsu F."/>
            <person name="Kent W.J."/>
            <person name="Lesk A."/>
            <person name="Nelson D.L."/>
            <person name="O'brien W.E."/>
            <person name="Pruefer K."/>
            <person name="Stenson P.D."/>
            <person name="Wallace J.C."/>
            <person name="Ke H."/>
            <person name="Liu X.-M."/>
            <person name="Wang P."/>
            <person name="Xiang A.P."/>
            <person name="Yang F."/>
            <person name="Barber G.P."/>
            <person name="Haussler D."/>
            <person name="Karolchik D."/>
            <person name="Kern A.D."/>
            <person name="Kuhn R.M."/>
            <person name="Smith K.E."/>
            <person name="Zwieg A.S."/>
        </authorList>
    </citation>
    <scope>NUCLEOTIDE SEQUENCE [LARGE SCALE GENOMIC DNA]</scope>
    <source>
        <strain evidence="10">17573</strain>
    </source>
</reference>
<dbReference type="FunFam" id="3.30.1370.30:FF:000001">
    <property type="entry name" value="40S ribosomal protein S15a"/>
    <property type="match status" value="1"/>
</dbReference>
<dbReference type="InterPro" id="IPR047863">
    <property type="entry name" value="Ribosomal_uS8_CS"/>
</dbReference>
<evidence type="ECO:0000256" key="5">
    <source>
        <dbReference type="ARBA" id="ARBA00035422"/>
    </source>
</evidence>
<comment type="similarity">
    <text evidence="1 7">Belongs to the universal ribosomal protein uS8 family.</text>
</comment>
<name>F7HIR1_MACMU</name>
<gene>
    <name evidence="9" type="primary">ARL6IP1</name>
</gene>
<proteinExistence type="inferred from homology"/>
<evidence type="ECO:0000256" key="8">
    <source>
        <dbReference type="SAM" id="MobiDB-lite"/>
    </source>
</evidence>
<dbReference type="Bgee" id="ENSMMUG00000005593">
    <property type="expression patterns" value="Expressed in spermatocyte and 21 other cell types or tissues"/>
</dbReference>
<dbReference type="GO" id="GO:1990904">
    <property type="term" value="C:ribonucleoprotein complex"/>
    <property type="evidence" value="ECO:0007669"/>
    <property type="project" value="UniProtKB-KW"/>
</dbReference>
<dbReference type="Gene3D" id="3.30.1490.10">
    <property type="match status" value="1"/>
</dbReference>
<dbReference type="PROSITE" id="PS00053">
    <property type="entry name" value="RIBOSOMAL_S8"/>
    <property type="match status" value="1"/>
</dbReference>
<dbReference type="InterPro" id="IPR035987">
    <property type="entry name" value="Ribosomal_uS8_sf"/>
</dbReference>
<dbReference type="Gene3D" id="3.30.1370.30">
    <property type="match status" value="1"/>
</dbReference>
<dbReference type="GO" id="GO:0006412">
    <property type="term" value="P:translation"/>
    <property type="evidence" value="ECO:0007669"/>
    <property type="project" value="InterPro"/>
</dbReference>
<evidence type="ECO:0000256" key="3">
    <source>
        <dbReference type="ARBA" id="ARBA00023274"/>
    </source>
</evidence>
<evidence type="ECO:0000313" key="10">
    <source>
        <dbReference type="Proteomes" id="UP000006718"/>
    </source>
</evidence>
<dbReference type="PANTHER" id="PTHR11758">
    <property type="entry name" value="40S RIBOSOMAL PROTEIN S15A"/>
    <property type="match status" value="1"/>
</dbReference>
<dbReference type="FunFam" id="3.30.1490.10:FF:000002">
    <property type="entry name" value="40S ribosomal protein S15a"/>
    <property type="match status" value="1"/>
</dbReference>
<evidence type="ECO:0000256" key="6">
    <source>
        <dbReference type="ARBA" id="ARBA00056701"/>
    </source>
</evidence>
<protein>
    <recommendedName>
        <fullName evidence="4">Small ribosomal subunit protein uS8</fullName>
    </recommendedName>
    <alternativeName>
        <fullName evidence="5">40S ribosomal protein S15a</fullName>
    </alternativeName>
</protein>
<evidence type="ECO:0000313" key="9">
    <source>
        <dbReference type="Ensembl" id="ENSMMUP00000008317.4"/>
    </source>
</evidence>
<organism evidence="9 10">
    <name type="scientific">Macaca mulatta</name>
    <name type="common">Rhesus macaque</name>
    <dbReference type="NCBI Taxonomy" id="9544"/>
    <lineage>
        <taxon>Eukaryota</taxon>
        <taxon>Metazoa</taxon>
        <taxon>Chordata</taxon>
        <taxon>Craniata</taxon>
        <taxon>Vertebrata</taxon>
        <taxon>Euteleostomi</taxon>
        <taxon>Mammalia</taxon>
        <taxon>Eutheria</taxon>
        <taxon>Euarchontoglires</taxon>
        <taxon>Primates</taxon>
        <taxon>Haplorrhini</taxon>
        <taxon>Catarrhini</taxon>
        <taxon>Cercopithecidae</taxon>
        <taxon>Cercopithecinae</taxon>
        <taxon>Macaca</taxon>
    </lineage>
</organism>
<dbReference type="GO" id="GO:0005840">
    <property type="term" value="C:ribosome"/>
    <property type="evidence" value="ECO:0007669"/>
    <property type="project" value="UniProtKB-KW"/>
</dbReference>
<dbReference type="HAMAP" id="MF_01302_A">
    <property type="entry name" value="Ribosomal_uS8_A"/>
    <property type="match status" value="1"/>
</dbReference>
<keyword evidence="3 7" id="KW-0687">Ribonucleoprotein</keyword>
<dbReference type="NCBIfam" id="NF003115">
    <property type="entry name" value="PRK04034.1"/>
    <property type="match status" value="1"/>
</dbReference>
<dbReference type="Pfam" id="PF00410">
    <property type="entry name" value="Ribosomal_S8"/>
    <property type="match status" value="1"/>
</dbReference>
<feature type="compositionally biased region" description="Basic and acidic residues" evidence="8">
    <location>
        <begin position="9"/>
        <end position="20"/>
    </location>
</feature>
<evidence type="ECO:0000256" key="7">
    <source>
        <dbReference type="RuleBase" id="RU003660"/>
    </source>
</evidence>
<dbReference type="GeneTree" id="ENSGT00940000154937"/>
<reference evidence="9" key="4">
    <citation type="submission" date="2025-09" db="UniProtKB">
        <authorList>
            <consortium name="Ensembl"/>
        </authorList>
    </citation>
    <scope>IDENTIFICATION</scope>
    <source>
        <strain evidence="9">17573</strain>
    </source>
</reference>
<dbReference type="ExpressionAtlas" id="F7HIR1">
    <property type="expression patterns" value="baseline"/>
</dbReference>
<reference evidence="9" key="3">
    <citation type="submission" date="2025-08" db="UniProtKB">
        <authorList>
            <consortium name="Ensembl"/>
        </authorList>
    </citation>
    <scope>IDENTIFICATION</scope>
    <source>
        <strain evidence="9">17573</strain>
    </source>
</reference>
<reference evidence="9" key="2">
    <citation type="submission" date="2019-01" db="EMBL/GenBank/DDBJ databases">
        <authorList>
            <person name="Graves T."/>
            <person name="Eichler E.E."/>
            <person name="Wilson R.K."/>
        </authorList>
    </citation>
    <scope>NUCLEOTIDE SEQUENCE [LARGE SCALE GENOMIC DNA]</scope>
    <source>
        <strain evidence="9">17573</strain>
    </source>
</reference>
<keyword evidence="2 7" id="KW-0689">Ribosomal protein</keyword>
<dbReference type="AlphaFoldDB" id="F7HIR1"/>
<keyword evidence="10" id="KW-1185">Reference proteome</keyword>
<dbReference type="GO" id="GO:0003735">
    <property type="term" value="F:structural constituent of ribosome"/>
    <property type="evidence" value="ECO:0007669"/>
    <property type="project" value="InterPro"/>
</dbReference>